<protein>
    <submittedName>
        <fullName evidence="6">Transcriptional regulator GcvA</fullName>
    </submittedName>
</protein>
<accession>A0ABY8GWZ1</accession>
<reference evidence="6 7" key="1">
    <citation type="submission" date="2023-03" db="EMBL/GenBank/DDBJ databases">
        <title>Achromobacter spanius LIG8.</title>
        <authorList>
            <person name="Shrestha S."/>
        </authorList>
    </citation>
    <scope>NUCLEOTIDE SEQUENCE [LARGE SCALE GENOMIC DNA]</scope>
    <source>
        <strain evidence="6 7">LIG8</strain>
    </source>
</reference>
<dbReference type="RefSeq" id="WP_268078172.1">
    <property type="nucleotide sequence ID" value="NZ_CP106885.1"/>
</dbReference>
<dbReference type="Gene3D" id="3.40.190.10">
    <property type="entry name" value="Periplasmic binding protein-like II"/>
    <property type="match status" value="2"/>
</dbReference>
<evidence type="ECO:0000256" key="4">
    <source>
        <dbReference type="ARBA" id="ARBA00023163"/>
    </source>
</evidence>
<dbReference type="Proteomes" id="UP001214170">
    <property type="component" value="Chromosome"/>
</dbReference>
<dbReference type="SUPFAM" id="SSF53850">
    <property type="entry name" value="Periplasmic binding protein-like II"/>
    <property type="match status" value="1"/>
</dbReference>
<evidence type="ECO:0000256" key="1">
    <source>
        <dbReference type="ARBA" id="ARBA00009437"/>
    </source>
</evidence>
<evidence type="ECO:0000256" key="3">
    <source>
        <dbReference type="ARBA" id="ARBA00023125"/>
    </source>
</evidence>
<evidence type="ECO:0000256" key="2">
    <source>
        <dbReference type="ARBA" id="ARBA00023015"/>
    </source>
</evidence>
<feature type="domain" description="HTH lysR-type" evidence="5">
    <location>
        <begin position="7"/>
        <end position="64"/>
    </location>
</feature>
<keyword evidence="7" id="KW-1185">Reference proteome</keyword>
<proteinExistence type="inferred from homology"/>
<dbReference type="InterPro" id="IPR000847">
    <property type="entry name" value="LysR_HTH_N"/>
</dbReference>
<dbReference type="SUPFAM" id="SSF46785">
    <property type="entry name" value="Winged helix' DNA-binding domain"/>
    <property type="match status" value="1"/>
</dbReference>
<keyword evidence="4" id="KW-0804">Transcription</keyword>
<name>A0ABY8GWZ1_9BURK</name>
<dbReference type="Gene3D" id="1.10.10.10">
    <property type="entry name" value="Winged helix-like DNA-binding domain superfamily/Winged helix DNA-binding domain"/>
    <property type="match status" value="1"/>
</dbReference>
<dbReference type="InterPro" id="IPR005119">
    <property type="entry name" value="LysR_subst-bd"/>
</dbReference>
<organism evidence="6 7">
    <name type="scientific">Achromobacter spanius</name>
    <dbReference type="NCBI Taxonomy" id="217203"/>
    <lineage>
        <taxon>Bacteria</taxon>
        <taxon>Pseudomonadati</taxon>
        <taxon>Pseudomonadota</taxon>
        <taxon>Betaproteobacteria</taxon>
        <taxon>Burkholderiales</taxon>
        <taxon>Alcaligenaceae</taxon>
        <taxon>Achromobacter</taxon>
    </lineage>
</organism>
<dbReference type="PANTHER" id="PTHR30537:SF26">
    <property type="entry name" value="GLYCINE CLEAVAGE SYSTEM TRANSCRIPTIONAL ACTIVATOR"/>
    <property type="match status" value="1"/>
</dbReference>
<dbReference type="CDD" id="cd08432">
    <property type="entry name" value="PBP2_GcdR_TrpI_HvrB_AmpR_like"/>
    <property type="match status" value="1"/>
</dbReference>
<evidence type="ECO:0000259" key="5">
    <source>
        <dbReference type="PROSITE" id="PS50931"/>
    </source>
</evidence>
<evidence type="ECO:0000313" key="6">
    <source>
        <dbReference type="EMBL" id="WFP09048.1"/>
    </source>
</evidence>
<evidence type="ECO:0000313" key="7">
    <source>
        <dbReference type="Proteomes" id="UP001214170"/>
    </source>
</evidence>
<comment type="similarity">
    <text evidence="1">Belongs to the LysR transcriptional regulatory family.</text>
</comment>
<sequence>MTQQRLPPLNALRAFDAAARHQSMKAAAEELCVTPGAVSQLIKTLEQHLGVALFVRVNRGILLTDAGKNYLPPIRNAFRQILDASARIAAAPASRVLTVSTTTFFASAWLIPRLNDFHARHPDIDLQVVTNNALTDFSRDGVDIAIRHGMGRYPGLQSEHLLTVSVVPVASASLVATLGMPANAQDLLRWPRVHDEKRNGWQLWFAAQGIEDAGMPKGPAFDDGSLLLTAVTAGQGMGLLPVAMVEDELAAGRLVRLADEAWLEDFGYYLVWPGRGPMADKVRAFRDWLRLSGAVSPCAPALG</sequence>
<dbReference type="NCBIfam" id="NF008352">
    <property type="entry name" value="PRK11139.1"/>
    <property type="match status" value="1"/>
</dbReference>
<keyword evidence="2" id="KW-0805">Transcription regulation</keyword>
<dbReference type="Pfam" id="PF00126">
    <property type="entry name" value="HTH_1"/>
    <property type="match status" value="1"/>
</dbReference>
<dbReference type="InterPro" id="IPR036390">
    <property type="entry name" value="WH_DNA-bd_sf"/>
</dbReference>
<dbReference type="InterPro" id="IPR058163">
    <property type="entry name" value="LysR-type_TF_proteobact-type"/>
</dbReference>
<dbReference type="InterPro" id="IPR036388">
    <property type="entry name" value="WH-like_DNA-bd_sf"/>
</dbReference>
<keyword evidence="3" id="KW-0238">DNA-binding</keyword>
<dbReference type="PROSITE" id="PS50931">
    <property type="entry name" value="HTH_LYSR"/>
    <property type="match status" value="1"/>
</dbReference>
<dbReference type="EMBL" id="CP121261">
    <property type="protein sequence ID" value="WFP09048.1"/>
    <property type="molecule type" value="Genomic_DNA"/>
</dbReference>
<gene>
    <name evidence="6" type="primary">gcvA</name>
    <name evidence="6" type="ORF">P8T11_03960</name>
</gene>
<dbReference type="Pfam" id="PF03466">
    <property type="entry name" value="LysR_substrate"/>
    <property type="match status" value="1"/>
</dbReference>
<dbReference type="PRINTS" id="PR00039">
    <property type="entry name" value="HTHLYSR"/>
</dbReference>
<dbReference type="PANTHER" id="PTHR30537">
    <property type="entry name" value="HTH-TYPE TRANSCRIPTIONAL REGULATOR"/>
    <property type="match status" value="1"/>
</dbReference>